<dbReference type="Proteomes" id="UP000224607">
    <property type="component" value="Unassembled WGS sequence"/>
</dbReference>
<sequence length="547" mass="60905">MKSPNEIQGVQPTKQTLMQSQMQLIKIAILAMGGEGGGVLADWIVNLAEAHGYFAQTTSVPGVAQRTGATVYYVELFPGADNPETAVPVLALMPTAGDVDIVLASELMEAGRAVQRGLVTPDRTTLITSTHRVFSMKEKSAMGDGRVDSNVLIQQCRQAARHFVHFDMASVAEKSGSVISAVLFGALCGIGILPFNRTQFEETIIKGGVGIKPSLTAFGLGLGRVQSEDGIAASTSAFHTPNTDGDIQENTPDPHHGHSDRGLSHDGPTDQHEVKSLLQHIQQQMPPYLHDIAQKGIRRLIDYQDPAYARLYLERLQALIGRAGKPDHNHSRSKKLLCETARHLALWMAYEDTIRVADLKIRASRFERISRDVAAGSDQLIEIKEFLHPRIEEICDTLPVSVARWLSDSHFVKRILEKWLSRGHVITTSSIGGYLLLYTLASWRRMRRHTLRFQQETERIEKWLQRIGTTAAHEPALALEIVHCQRLIKGYGDTYTRGMNNFQTLMQIIDRHLPHLSPTSLRLLREAALADEHGDQLRACQRHLSLY</sequence>
<dbReference type="GO" id="GO:0043805">
    <property type="term" value="F:indolepyruvate ferredoxin oxidoreductase activity"/>
    <property type="evidence" value="ECO:0007669"/>
    <property type="project" value="UniProtKB-EC"/>
</dbReference>
<dbReference type="AlphaFoldDB" id="A0A1I3KET2"/>
<dbReference type="STRING" id="351675.SAMN05421680_10363"/>
<keyword evidence="1 5" id="KW-0560">Oxidoreductase</keyword>
<dbReference type="NCBIfam" id="NF006179">
    <property type="entry name" value="PRK08312.1"/>
    <property type="match status" value="1"/>
</dbReference>
<keyword evidence="6" id="KW-0670">Pyruvate</keyword>
<dbReference type="EMBL" id="FORG01000003">
    <property type="protein sequence ID" value="SFI71006.1"/>
    <property type="molecule type" value="Genomic_DNA"/>
</dbReference>
<dbReference type="InterPro" id="IPR046667">
    <property type="entry name" value="DUF6537"/>
</dbReference>
<evidence type="ECO:0000313" key="7">
    <source>
        <dbReference type="Proteomes" id="UP000198919"/>
    </source>
</evidence>
<feature type="domain" description="DUF6537" evidence="4">
    <location>
        <begin position="289"/>
        <end position="506"/>
    </location>
</feature>
<dbReference type="SUPFAM" id="SSF53323">
    <property type="entry name" value="Pyruvate-ferredoxin oxidoreductase, PFOR, domain III"/>
    <property type="match status" value="1"/>
</dbReference>
<dbReference type="EMBL" id="NITY01000003">
    <property type="protein sequence ID" value="PHM45029.1"/>
    <property type="molecule type" value="Genomic_DNA"/>
</dbReference>
<feature type="region of interest" description="Disordered" evidence="2">
    <location>
        <begin position="235"/>
        <end position="272"/>
    </location>
</feature>
<reference evidence="6" key="2">
    <citation type="submission" date="2016-10" db="EMBL/GenBank/DDBJ databases">
        <authorList>
            <person name="de Groot N.N."/>
        </authorList>
    </citation>
    <scope>NUCLEOTIDE SEQUENCE [LARGE SCALE GENOMIC DNA]</scope>
    <source>
        <strain evidence="6">DSM 17908</strain>
    </source>
</reference>
<dbReference type="Proteomes" id="UP000198919">
    <property type="component" value="Unassembled WGS sequence"/>
</dbReference>
<organism evidence="6 7">
    <name type="scientific">Xenorhabdus mauleonii</name>
    <dbReference type="NCBI Taxonomy" id="351675"/>
    <lineage>
        <taxon>Bacteria</taxon>
        <taxon>Pseudomonadati</taxon>
        <taxon>Pseudomonadota</taxon>
        <taxon>Gammaproteobacteria</taxon>
        <taxon>Enterobacterales</taxon>
        <taxon>Morganellaceae</taxon>
        <taxon>Xenorhabdus</taxon>
    </lineage>
</organism>
<accession>A0A1I3KET2</accession>
<dbReference type="RefSeq" id="WP_244590591.1">
    <property type="nucleotide sequence ID" value="NZ_CAWNQB010000023.1"/>
</dbReference>
<dbReference type="Pfam" id="PF01558">
    <property type="entry name" value="POR"/>
    <property type="match status" value="1"/>
</dbReference>
<evidence type="ECO:0000259" key="3">
    <source>
        <dbReference type="Pfam" id="PF01558"/>
    </source>
</evidence>
<evidence type="ECO:0000313" key="5">
    <source>
        <dbReference type="EMBL" id="PHM45029.1"/>
    </source>
</evidence>
<keyword evidence="8" id="KW-1185">Reference proteome</keyword>
<evidence type="ECO:0000313" key="8">
    <source>
        <dbReference type="Proteomes" id="UP000224607"/>
    </source>
</evidence>
<dbReference type="InterPro" id="IPR002869">
    <property type="entry name" value="Pyrv_flavodox_OxRed_cen"/>
</dbReference>
<feature type="compositionally biased region" description="Polar residues" evidence="2">
    <location>
        <begin position="235"/>
        <end position="251"/>
    </location>
</feature>
<protein>
    <submittedName>
        <fullName evidence="6">Indolepyruvate ferredoxin oxidoreductase beta subunit</fullName>
    </submittedName>
    <submittedName>
        <fullName evidence="5">Indolepyruvate oxidoreductase subunit B</fullName>
        <ecNumber evidence="5">1.2.7.8</ecNumber>
    </submittedName>
</protein>
<gene>
    <name evidence="6" type="ORF">SAMN05421680_10363</name>
    <name evidence="5" type="ORF">Xmau_01234</name>
</gene>
<feature type="domain" description="Pyruvate/ketoisovalerate oxidoreductase catalytic" evidence="3">
    <location>
        <begin position="33"/>
        <end position="204"/>
    </location>
</feature>
<dbReference type="InterPro" id="IPR019752">
    <property type="entry name" value="Pyrv/ketoisovalerate_OxRed_cat"/>
</dbReference>
<dbReference type="EC" id="1.2.7.8" evidence="5"/>
<name>A0A1I3KET2_9GAMM</name>
<dbReference type="Pfam" id="PF20169">
    <property type="entry name" value="DUF6537"/>
    <property type="match status" value="1"/>
</dbReference>
<evidence type="ECO:0000256" key="1">
    <source>
        <dbReference type="ARBA" id="ARBA00023002"/>
    </source>
</evidence>
<dbReference type="Gene3D" id="3.40.920.10">
    <property type="entry name" value="Pyruvate-ferredoxin oxidoreductase, PFOR, domain III"/>
    <property type="match status" value="1"/>
</dbReference>
<feature type="compositionally biased region" description="Basic and acidic residues" evidence="2">
    <location>
        <begin position="252"/>
        <end position="272"/>
    </location>
</feature>
<evidence type="ECO:0000313" key="6">
    <source>
        <dbReference type="EMBL" id="SFI71006.1"/>
    </source>
</evidence>
<reference evidence="7" key="1">
    <citation type="submission" date="2016-10" db="EMBL/GenBank/DDBJ databases">
        <authorList>
            <person name="Varghese N."/>
            <person name="Submissions S."/>
        </authorList>
    </citation>
    <scope>NUCLEOTIDE SEQUENCE [LARGE SCALE GENOMIC DNA]</scope>
    <source>
        <strain evidence="7">DSM 17908</strain>
    </source>
</reference>
<proteinExistence type="predicted"/>
<reference evidence="5 8" key="3">
    <citation type="journal article" date="2017" name="Nat. Microbiol.">
        <title>Natural product diversity associated with the nematode symbionts Photorhabdus and Xenorhabdus.</title>
        <authorList>
            <person name="Tobias N.J."/>
            <person name="Wolff H."/>
            <person name="Djahanschiri B."/>
            <person name="Grundmann F."/>
            <person name="Kronenwerth M."/>
            <person name="Shi Y.M."/>
            <person name="Simonyi S."/>
            <person name="Grun P."/>
            <person name="Shapiro-Ilan D."/>
            <person name="Pidot S.J."/>
            <person name="Stinear T.P."/>
            <person name="Ebersberger I."/>
            <person name="Bode H.B."/>
        </authorList>
    </citation>
    <scope>NUCLEOTIDE SEQUENCE [LARGE SCALE GENOMIC DNA]</scope>
    <source>
        <strain evidence="5 8">DSM 17908</strain>
    </source>
</reference>
<evidence type="ECO:0000259" key="4">
    <source>
        <dbReference type="Pfam" id="PF20169"/>
    </source>
</evidence>
<evidence type="ECO:0000256" key="2">
    <source>
        <dbReference type="SAM" id="MobiDB-lite"/>
    </source>
</evidence>